<dbReference type="InterPro" id="IPR023214">
    <property type="entry name" value="HAD_sf"/>
</dbReference>
<dbReference type="NCBIfam" id="TIGR01488">
    <property type="entry name" value="HAD-SF-IB"/>
    <property type="match status" value="1"/>
</dbReference>
<comment type="similarity">
    <text evidence="2">Belongs to the HAD-like hydrolase superfamily. SerB family.</text>
</comment>
<keyword evidence="6 11" id="KW-0378">Hydrolase</keyword>
<dbReference type="FunFam" id="3.40.50.1000:FF:000025">
    <property type="entry name" value="HAD hydrolase, family IB"/>
    <property type="match status" value="1"/>
</dbReference>
<dbReference type="EC" id="3.1.3.15" evidence="3"/>
<evidence type="ECO:0000256" key="8">
    <source>
        <dbReference type="ARBA" id="ARBA00033209"/>
    </source>
</evidence>
<dbReference type="HOGENOM" id="CLU_052657_1_1_5"/>
<dbReference type="GO" id="GO:0046872">
    <property type="term" value="F:metal ion binding"/>
    <property type="evidence" value="ECO:0007669"/>
    <property type="project" value="UniProtKB-KW"/>
</dbReference>
<dbReference type="PANTHER" id="PTHR43344:SF13">
    <property type="entry name" value="PHOSPHATASE RV3661-RELATED"/>
    <property type="match status" value="1"/>
</dbReference>
<dbReference type="AlphaFoldDB" id="A0LBS7"/>
<evidence type="ECO:0000256" key="3">
    <source>
        <dbReference type="ARBA" id="ARBA00013085"/>
    </source>
</evidence>
<accession>A0LBS7</accession>
<evidence type="ECO:0000256" key="1">
    <source>
        <dbReference type="ARBA" id="ARBA00004970"/>
    </source>
</evidence>
<reference evidence="11 12" key="2">
    <citation type="journal article" date="2012" name="Int. J. Syst. Evol. Microbiol.">
        <title>Magnetococcus marinus gen. nov., sp. nov., a marine, magnetotactic bacterium that represents a novel lineage (Magnetococcaceae fam. nov.; Magnetococcales ord. nov.) at the base of the Alphaproteobacteria.</title>
        <authorList>
            <person name="Bazylinski D.A."/>
            <person name="Williams T.J."/>
            <person name="Lefevre C.T."/>
            <person name="Berg R.J."/>
            <person name="Zhang C.L."/>
            <person name="Bowser S.S."/>
            <person name="Dean A.J."/>
            <person name="Beveridge T.J."/>
        </authorList>
    </citation>
    <scope>NUCLEOTIDE SEQUENCE [LARGE SCALE GENOMIC DNA]</scope>
    <source>
        <strain evidence="12">ATCC BAA-1437 / JCM 17883 / MC-1</strain>
    </source>
</reference>
<evidence type="ECO:0000313" key="11">
    <source>
        <dbReference type="EMBL" id="ABK45420.1"/>
    </source>
</evidence>
<evidence type="ECO:0000256" key="4">
    <source>
        <dbReference type="ARBA" id="ARBA00021697"/>
    </source>
</evidence>
<reference evidence="12" key="1">
    <citation type="journal article" date="2009" name="Appl. Environ. Microbiol.">
        <title>Complete genome sequence of the chemolithoautotrophic marine magnetotactic coccus strain MC-1.</title>
        <authorList>
            <person name="Schubbe S."/>
            <person name="Williams T.J."/>
            <person name="Xie G."/>
            <person name="Kiss H.E."/>
            <person name="Brettin T.S."/>
            <person name="Martinez D."/>
            <person name="Ross C.A."/>
            <person name="Schuler D."/>
            <person name="Cox B.L."/>
            <person name="Nealson K.H."/>
            <person name="Bazylinski D.A."/>
        </authorList>
    </citation>
    <scope>NUCLEOTIDE SEQUENCE [LARGE SCALE GENOMIC DNA]</scope>
    <source>
        <strain evidence="12">ATCC BAA-1437 / JCM 17883 / MC-1</strain>
    </source>
</reference>
<evidence type="ECO:0000313" key="12">
    <source>
        <dbReference type="Proteomes" id="UP000002586"/>
    </source>
</evidence>
<organism evidence="11 12">
    <name type="scientific">Magnetococcus marinus (strain ATCC BAA-1437 / JCM 17883 / MC-1)</name>
    <dbReference type="NCBI Taxonomy" id="156889"/>
    <lineage>
        <taxon>Bacteria</taxon>
        <taxon>Pseudomonadati</taxon>
        <taxon>Pseudomonadota</taxon>
        <taxon>Magnetococcia</taxon>
        <taxon>Magnetococcales</taxon>
        <taxon>Magnetococcaceae</taxon>
        <taxon>Magnetococcus</taxon>
    </lineage>
</organism>
<dbReference type="Proteomes" id="UP000002586">
    <property type="component" value="Chromosome"/>
</dbReference>
<proteinExistence type="inferred from homology"/>
<dbReference type="InterPro" id="IPR006385">
    <property type="entry name" value="HAD_hydro_SerB1"/>
</dbReference>
<dbReference type="GO" id="GO:0004401">
    <property type="term" value="F:histidinol-phosphatase activity"/>
    <property type="evidence" value="ECO:0007669"/>
    <property type="project" value="UniProtKB-EC"/>
</dbReference>
<name>A0LBS7_MAGMM</name>
<dbReference type="NCBIfam" id="TIGR01490">
    <property type="entry name" value="HAD-SF-IB-hyp1"/>
    <property type="match status" value="1"/>
</dbReference>
<comment type="function">
    <text evidence="10">Catalyzes the dephosphorylation of histidinol-phosphate to histidinol, the direct precursor of histidine.</text>
</comment>
<keyword evidence="5" id="KW-0479">Metal-binding</keyword>
<comment type="pathway">
    <text evidence="1">Amino-acid biosynthesis; L-histidine biosynthesis; L-histidine from 5-phospho-alpha-D-ribose 1-diphosphate: step 8/9.</text>
</comment>
<keyword evidence="12" id="KW-1185">Reference proteome</keyword>
<sequence length="221" mass="25073">MTLAIFDLDNTLLGGDSDHLWGTFLAEKGLVSQTEYDRKNDYFFEQYKQGTLDMQAYLAFALQFLGRYPRVQLDAWLAEFIECKIAPIMQPKAQALVDKHRQQGHTLMIITATNRFLTTPIAARLGVAHLLATEVEEDAQGGFTGRSFDIPCFQQGKVTRLQRWLEENQADLTGSWFYSDSLNDIPLLEMVDNPVAVDPDASLLKVAQQRHWPVISLRNHG</sequence>
<comment type="catalytic activity">
    <reaction evidence="9">
        <text>L-histidinol phosphate + H2O = L-histidinol + phosphate</text>
        <dbReference type="Rhea" id="RHEA:14465"/>
        <dbReference type="ChEBI" id="CHEBI:15377"/>
        <dbReference type="ChEBI" id="CHEBI:43474"/>
        <dbReference type="ChEBI" id="CHEBI:57699"/>
        <dbReference type="ChEBI" id="CHEBI:57980"/>
        <dbReference type="EC" id="3.1.3.15"/>
    </reaction>
    <physiologicalReaction direction="left-to-right" evidence="9">
        <dbReference type="Rhea" id="RHEA:14466"/>
    </physiologicalReaction>
</comment>
<evidence type="ECO:0000256" key="9">
    <source>
        <dbReference type="ARBA" id="ARBA00052092"/>
    </source>
</evidence>
<protein>
    <recommendedName>
        <fullName evidence="4">Histidinol-phosphatase</fullName>
        <ecNumber evidence="3">3.1.3.15</ecNumber>
    </recommendedName>
    <alternativeName>
        <fullName evidence="8">Histidinol-phosphate phosphatase</fullName>
    </alternativeName>
</protein>
<dbReference type="RefSeq" id="WP_011714484.1">
    <property type="nucleotide sequence ID" value="NC_008576.1"/>
</dbReference>
<evidence type="ECO:0000256" key="5">
    <source>
        <dbReference type="ARBA" id="ARBA00022723"/>
    </source>
</evidence>
<gene>
    <name evidence="11" type="ordered locus">Mmc1_2929</name>
</gene>
<dbReference type="eggNOG" id="COG0560">
    <property type="taxonomic scope" value="Bacteria"/>
</dbReference>
<evidence type="ECO:0000256" key="10">
    <source>
        <dbReference type="ARBA" id="ARBA00053547"/>
    </source>
</evidence>
<evidence type="ECO:0000256" key="2">
    <source>
        <dbReference type="ARBA" id="ARBA00009184"/>
    </source>
</evidence>
<dbReference type="EMBL" id="CP000471">
    <property type="protein sequence ID" value="ABK45420.1"/>
    <property type="molecule type" value="Genomic_DNA"/>
</dbReference>
<dbReference type="Gene3D" id="1.20.1440.100">
    <property type="entry name" value="SG protein - dephosphorylation function"/>
    <property type="match status" value="1"/>
</dbReference>
<evidence type="ECO:0000256" key="6">
    <source>
        <dbReference type="ARBA" id="ARBA00022801"/>
    </source>
</evidence>
<dbReference type="OrthoDB" id="9782449at2"/>
<dbReference type="InterPro" id="IPR050582">
    <property type="entry name" value="HAD-like_SerB"/>
</dbReference>
<dbReference type="KEGG" id="mgm:Mmc1_2929"/>
<dbReference type="STRING" id="156889.Mmc1_2929"/>
<evidence type="ECO:0000256" key="7">
    <source>
        <dbReference type="ARBA" id="ARBA00022842"/>
    </source>
</evidence>
<keyword evidence="7" id="KW-0460">Magnesium</keyword>
<dbReference type="PANTHER" id="PTHR43344">
    <property type="entry name" value="PHOSPHOSERINE PHOSPHATASE"/>
    <property type="match status" value="1"/>
</dbReference>
<dbReference type="Gene3D" id="3.40.50.1000">
    <property type="entry name" value="HAD superfamily/HAD-like"/>
    <property type="match status" value="1"/>
</dbReference>
<dbReference type="SUPFAM" id="SSF56784">
    <property type="entry name" value="HAD-like"/>
    <property type="match status" value="1"/>
</dbReference>
<dbReference type="CDD" id="cd02612">
    <property type="entry name" value="HAD_PGPPase"/>
    <property type="match status" value="1"/>
</dbReference>
<dbReference type="Pfam" id="PF12710">
    <property type="entry name" value="HAD"/>
    <property type="match status" value="1"/>
</dbReference>
<dbReference type="InterPro" id="IPR036412">
    <property type="entry name" value="HAD-like_sf"/>
</dbReference>